<gene>
    <name evidence="1" type="ORF">FLL46_23615</name>
</gene>
<organism evidence="1 2">
    <name type="scientific">Aliikangiella coralliicola</name>
    <dbReference type="NCBI Taxonomy" id="2592383"/>
    <lineage>
        <taxon>Bacteria</taxon>
        <taxon>Pseudomonadati</taxon>
        <taxon>Pseudomonadota</taxon>
        <taxon>Gammaproteobacteria</taxon>
        <taxon>Oceanospirillales</taxon>
        <taxon>Pleioneaceae</taxon>
        <taxon>Aliikangiella</taxon>
    </lineage>
</organism>
<name>A0A545TZX7_9GAMM</name>
<dbReference type="OrthoDB" id="6195114at2"/>
<comment type="caution">
    <text evidence="1">The sequence shown here is derived from an EMBL/GenBank/DDBJ whole genome shotgun (WGS) entry which is preliminary data.</text>
</comment>
<evidence type="ECO:0000313" key="2">
    <source>
        <dbReference type="Proteomes" id="UP000315439"/>
    </source>
</evidence>
<accession>A0A545TZX7</accession>
<dbReference type="RefSeq" id="WP_142934372.1">
    <property type="nucleotide sequence ID" value="NZ_ML660171.1"/>
</dbReference>
<proteinExistence type="predicted"/>
<keyword evidence="2" id="KW-1185">Reference proteome</keyword>
<reference evidence="1 2" key="1">
    <citation type="submission" date="2019-07" db="EMBL/GenBank/DDBJ databases">
        <title>Draft genome for Aliikangiella sp. M105.</title>
        <authorList>
            <person name="Wang G."/>
        </authorList>
    </citation>
    <scope>NUCLEOTIDE SEQUENCE [LARGE SCALE GENOMIC DNA]</scope>
    <source>
        <strain evidence="1 2">M105</strain>
    </source>
</reference>
<dbReference type="EMBL" id="VIKS01000015">
    <property type="protein sequence ID" value="TQV82766.1"/>
    <property type="molecule type" value="Genomic_DNA"/>
</dbReference>
<dbReference type="Proteomes" id="UP000315439">
    <property type="component" value="Unassembled WGS sequence"/>
</dbReference>
<evidence type="ECO:0000313" key="1">
    <source>
        <dbReference type="EMBL" id="TQV82766.1"/>
    </source>
</evidence>
<dbReference type="AlphaFoldDB" id="A0A545TZX7"/>
<protein>
    <submittedName>
        <fullName evidence="1">Uncharacterized protein</fullName>
    </submittedName>
</protein>
<sequence length="167" mass="19348">MNSLLEQMIAQLSDEDKVIFNNLSERLNEINGDISQLSADELELIKQMEAKYGNKINQVHEQQSAADNPQDLIDTPFGNYVRQVLARDLANEFPQEAAAVAFAFENKWLPVDCQEENLIADIYDRYKDDIHIANQWRDEMLSVDSDRKMAVGLAWFMVIYQLHQRLQ</sequence>